<protein>
    <submittedName>
        <fullName evidence="2">Uncharacterized protein</fullName>
    </submittedName>
</protein>
<comment type="caution">
    <text evidence="2">The sequence shown here is derived from an EMBL/GenBank/DDBJ whole genome shotgun (WGS) entry which is preliminary data.</text>
</comment>
<feature type="chain" id="PRO_5046064893" evidence="1">
    <location>
        <begin position="22"/>
        <end position="107"/>
    </location>
</feature>
<reference evidence="3" key="1">
    <citation type="journal article" date="2019" name="Int. J. Syst. Evol. Microbiol.">
        <title>The Global Catalogue of Microorganisms (GCM) 10K type strain sequencing project: providing services to taxonomists for standard genome sequencing and annotation.</title>
        <authorList>
            <consortium name="The Broad Institute Genomics Platform"/>
            <consortium name="The Broad Institute Genome Sequencing Center for Infectious Disease"/>
            <person name="Wu L."/>
            <person name="Ma J."/>
        </authorList>
    </citation>
    <scope>NUCLEOTIDE SEQUENCE [LARGE SCALE GENOMIC DNA]</scope>
    <source>
        <strain evidence="3">JCM 18715</strain>
    </source>
</reference>
<evidence type="ECO:0000256" key="1">
    <source>
        <dbReference type="SAM" id="SignalP"/>
    </source>
</evidence>
<gene>
    <name evidence="2" type="ORF">GCM10025770_27460</name>
</gene>
<sequence>MTLPTRCIVPALICLLLAACAIDYKARPDSAEGIRKAQPVIEKLLAYKNKHGLFPAALNDVGESRNDLYYQPEQGGSSYLVSFDYHMLAGMIRCERTFTKDWACVRI</sequence>
<dbReference type="PROSITE" id="PS51257">
    <property type="entry name" value="PROKAR_LIPOPROTEIN"/>
    <property type="match status" value="1"/>
</dbReference>
<dbReference type="Proteomes" id="UP001500547">
    <property type="component" value="Unassembled WGS sequence"/>
</dbReference>
<name>A0ABP9QW71_9RHOO</name>
<feature type="signal peptide" evidence="1">
    <location>
        <begin position="1"/>
        <end position="21"/>
    </location>
</feature>
<evidence type="ECO:0000313" key="3">
    <source>
        <dbReference type="Proteomes" id="UP001500547"/>
    </source>
</evidence>
<dbReference type="EMBL" id="BAABLD010000010">
    <property type="protein sequence ID" value="GAA5168054.1"/>
    <property type="molecule type" value="Genomic_DNA"/>
</dbReference>
<dbReference type="RefSeq" id="WP_345533661.1">
    <property type="nucleotide sequence ID" value="NZ_BAABLD010000010.1"/>
</dbReference>
<organism evidence="2 3">
    <name type="scientific">Viridibacterium curvum</name>
    <dbReference type="NCBI Taxonomy" id="1101404"/>
    <lineage>
        <taxon>Bacteria</taxon>
        <taxon>Pseudomonadati</taxon>
        <taxon>Pseudomonadota</taxon>
        <taxon>Betaproteobacteria</taxon>
        <taxon>Rhodocyclales</taxon>
        <taxon>Rhodocyclaceae</taxon>
        <taxon>Viridibacterium</taxon>
    </lineage>
</organism>
<evidence type="ECO:0000313" key="2">
    <source>
        <dbReference type="EMBL" id="GAA5168054.1"/>
    </source>
</evidence>
<proteinExistence type="predicted"/>
<keyword evidence="1" id="KW-0732">Signal</keyword>
<keyword evidence="3" id="KW-1185">Reference proteome</keyword>
<accession>A0ABP9QW71</accession>